<dbReference type="EMBL" id="JADNYJ010000247">
    <property type="protein sequence ID" value="KAF8873108.1"/>
    <property type="molecule type" value="Genomic_DNA"/>
</dbReference>
<feature type="region of interest" description="Disordered" evidence="1">
    <location>
        <begin position="1"/>
        <end position="66"/>
    </location>
</feature>
<evidence type="ECO:0000313" key="2">
    <source>
        <dbReference type="EMBL" id="KAF8873108.1"/>
    </source>
</evidence>
<dbReference type="AlphaFoldDB" id="A0A9P5NB16"/>
<organism evidence="2 3">
    <name type="scientific">Gymnopilus junonius</name>
    <name type="common">Spectacular rustgill mushroom</name>
    <name type="synonym">Gymnopilus spectabilis subsp. junonius</name>
    <dbReference type="NCBI Taxonomy" id="109634"/>
    <lineage>
        <taxon>Eukaryota</taxon>
        <taxon>Fungi</taxon>
        <taxon>Dikarya</taxon>
        <taxon>Basidiomycota</taxon>
        <taxon>Agaricomycotina</taxon>
        <taxon>Agaricomycetes</taxon>
        <taxon>Agaricomycetidae</taxon>
        <taxon>Agaricales</taxon>
        <taxon>Agaricineae</taxon>
        <taxon>Hymenogastraceae</taxon>
        <taxon>Gymnopilus</taxon>
    </lineage>
</organism>
<sequence length="461" mass="51270">MLMMMSANDDDNDANNVVNANNADNAEGTRKRCQQHPKPPVRSTIASSTREPHHEPKPTPRFGGPRIVNAGSSALSACTKLTASPSILSAAPHSTLRIPVGPPSCRIHLSIDREGDTLMGMPDRESVAPSTVLEQGKAVHHLEYDISNLPTPEHQHLQMDHQGNVHNFGDPSPAESDVEAPLPRGCANLMITSEWPSTLTVNNASSVLKVNTSCYQTMSPVLKQISRQYSPVCKGNQWAYWVGTRWLLRMIHLVNGYSLTWSYHPSPYETGVMDGKSVSLMESTFVASMIPPSFHSHSSQSRLVSLARTVTSHSRSPSAASTSIQEGLSSGGPSKMPQDHKELLLSFLGIDSTTPYLPFNLHNAFIKHCAIMEATPTVMKLCHDEEWQALVGDEDQFWYPKLTDFIDIFIANTQYYGNWKKPFSVVMMYPDMCDWLEKLEDRKSDSDVWGFSSQFLILWRS</sequence>
<feature type="compositionally biased region" description="Low complexity" evidence="1">
    <location>
        <begin position="314"/>
        <end position="323"/>
    </location>
</feature>
<accession>A0A9P5NB16</accession>
<evidence type="ECO:0000256" key="1">
    <source>
        <dbReference type="SAM" id="MobiDB-lite"/>
    </source>
</evidence>
<reference evidence="2" key="1">
    <citation type="submission" date="2020-11" db="EMBL/GenBank/DDBJ databases">
        <authorList>
            <consortium name="DOE Joint Genome Institute"/>
            <person name="Ahrendt S."/>
            <person name="Riley R."/>
            <person name="Andreopoulos W."/>
            <person name="LaButti K."/>
            <person name="Pangilinan J."/>
            <person name="Ruiz-duenas F.J."/>
            <person name="Barrasa J.M."/>
            <person name="Sanchez-Garcia M."/>
            <person name="Camarero S."/>
            <person name="Miyauchi S."/>
            <person name="Serrano A."/>
            <person name="Linde D."/>
            <person name="Babiker R."/>
            <person name="Drula E."/>
            <person name="Ayuso-Fernandez I."/>
            <person name="Pacheco R."/>
            <person name="Padilla G."/>
            <person name="Ferreira P."/>
            <person name="Barriuso J."/>
            <person name="Kellner H."/>
            <person name="Castanera R."/>
            <person name="Alfaro M."/>
            <person name="Ramirez L."/>
            <person name="Pisabarro A.G."/>
            <person name="Kuo A."/>
            <person name="Tritt A."/>
            <person name="Lipzen A."/>
            <person name="He G."/>
            <person name="Yan M."/>
            <person name="Ng V."/>
            <person name="Cullen D."/>
            <person name="Martin F."/>
            <person name="Rosso M.-N."/>
            <person name="Henrissat B."/>
            <person name="Hibbett D."/>
            <person name="Martinez A.T."/>
            <person name="Grigoriev I.V."/>
        </authorList>
    </citation>
    <scope>NUCLEOTIDE SEQUENCE</scope>
    <source>
        <strain evidence="2">AH 44721</strain>
    </source>
</reference>
<name>A0A9P5NB16_GYMJU</name>
<feature type="region of interest" description="Disordered" evidence="1">
    <location>
        <begin position="314"/>
        <end position="336"/>
    </location>
</feature>
<proteinExistence type="predicted"/>
<evidence type="ECO:0000313" key="3">
    <source>
        <dbReference type="Proteomes" id="UP000724874"/>
    </source>
</evidence>
<feature type="compositionally biased region" description="Low complexity" evidence="1">
    <location>
        <begin position="14"/>
        <end position="26"/>
    </location>
</feature>
<protein>
    <submittedName>
        <fullName evidence="2">Uncharacterized protein</fullName>
    </submittedName>
</protein>
<comment type="caution">
    <text evidence="2">The sequence shown here is derived from an EMBL/GenBank/DDBJ whole genome shotgun (WGS) entry which is preliminary data.</text>
</comment>
<dbReference type="OrthoDB" id="3105098at2759"/>
<gene>
    <name evidence="2" type="ORF">CPB84DRAFT_1854168</name>
</gene>
<keyword evidence="3" id="KW-1185">Reference proteome</keyword>
<dbReference type="Proteomes" id="UP000724874">
    <property type="component" value="Unassembled WGS sequence"/>
</dbReference>